<protein>
    <recommendedName>
        <fullName evidence="2">CAAX prenyl protease 2/Lysostaphin resistance protein A-like domain-containing protein</fullName>
    </recommendedName>
</protein>
<reference evidence="3" key="1">
    <citation type="journal article" date="2014" name="Front. Microbiol.">
        <title>High frequency of phylogenetically diverse reductive dehalogenase-homologous genes in deep subseafloor sedimentary metagenomes.</title>
        <authorList>
            <person name="Kawai M."/>
            <person name="Futagami T."/>
            <person name="Toyoda A."/>
            <person name="Takaki Y."/>
            <person name="Nishi S."/>
            <person name="Hori S."/>
            <person name="Arai W."/>
            <person name="Tsubouchi T."/>
            <person name="Morono Y."/>
            <person name="Uchiyama I."/>
            <person name="Ito T."/>
            <person name="Fujiyama A."/>
            <person name="Inagaki F."/>
            <person name="Takami H."/>
        </authorList>
    </citation>
    <scope>NUCLEOTIDE SEQUENCE</scope>
    <source>
        <strain evidence="3">Expedition CK06-06</strain>
    </source>
</reference>
<dbReference type="GO" id="GO:0080120">
    <property type="term" value="P:CAAX-box protein maturation"/>
    <property type="evidence" value="ECO:0007669"/>
    <property type="project" value="UniProtKB-ARBA"/>
</dbReference>
<evidence type="ECO:0000313" key="3">
    <source>
        <dbReference type="EMBL" id="GAF76601.1"/>
    </source>
</evidence>
<feature type="non-terminal residue" evidence="3">
    <location>
        <position position="1"/>
    </location>
</feature>
<proteinExistence type="predicted"/>
<feature type="transmembrane region" description="Helical" evidence="1">
    <location>
        <begin position="21"/>
        <end position="42"/>
    </location>
</feature>
<comment type="caution">
    <text evidence="3">The sequence shown here is derived from an EMBL/GenBank/DDBJ whole genome shotgun (WGS) entry which is preliminary data.</text>
</comment>
<dbReference type="EMBL" id="BARS01003037">
    <property type="protein sequence ID" value="GAF76601.1"/>
    <property type="molecule type" value="Genomic_DNA"/>
</dbReference>
<evidence type="ECO:0000256" key="1">
    <source>
        <dbReference type="SAM" id="Phobius"/>
    </source>
</evidence>
<name>X0SN89_9ZZZZ</name>
<feature type="transmembrane region" description="Helical" evidence="1">
    <location>
        <begin position="48"/>
        <end position="69"/>
    </location>
</feature>
<gene>
    <name evidence="3" type="ORF">S01H1_05846</name>
</gene>
<accession>X0SN89</accession>
<dbReference type="GO" id="GO:0004175">
    <property type="term" value="F:endopeptidase activity"/>
    <property type="evidence" value="ECO:0007669"/>
    <property type="project" value="UniProtKB-ARBA"/>
</dbReference>
<organism evidence="3">
    <name type="scientific">marine sediment metagenome</name>
    <dbReference type="NCBI Taxonomy" id="412755"/>
    <lineage>
        <taxon>unclassified sequences</taxon>
        <taxon>metagenomes</taxon>
        <taxon>ecological metagenomes</taxon>
    </lineage>
</organism>
<evidence type="ECO:0000259" key="2">
    <source>
        <dbReference type="Pfam" id="PF02517"/>
    </source>
</evidence>
<dbReference type="AlphaFoldDB" id="X0SN89"/>
<dbReference type="InterPro" id="IPR003675">
    <property type="entry name" value="Rce1/LyrA-like_dom"/>
</dbReference>
<feature type="domain" description="CAAX prenyl protease 2/Lysostaphin resistance protein A-like" evidence="2">
    <location>
        <begin position="2"/>
        <end position="61"/>
    </location>
</feature>
<keyword evidence="1" id="KW-1133">Transmembrane helix</keyword>
<sequence length="74" mass="8411">KGAILLSSFFFAAFHFSILQKWSNVTILVTLFVLSIFLGLLYERQKSLLSPIVLHSTFNFFSVLNLLFLEGALK</sequence>
<keyword evidence="1" id="KW-0812">Transmembrane</keyword>
<dbReference type="Pfam" id="PF02517">
    <property type="entry name" value="Rce1-like"/>
    <property type="match status" value="1"/>
</dbReference>
<keyword evidence="1" id="KW-0472">Membrane</keyword>